<dbReference type="EMBL" id="JBHTLQ010000009">
    <property type="protein sequence ID" value="MFD1190100.1"/>
    <property type="molecule type" value="Genomic_DNA"/>
</dbReference>
<protein>
    <submittedName>
        <fullName evidence="1">Uncharacterized protein</fullName>
    </submittedName>
</protein>
<keyword evidence="2" id="KW-1185">Reference proteome</keyword>
<evidence type="ECO:0000313" key="2">
    <source>
        <dbReference type="Proteomes" id="UP001597216"/>
    </source>
</evidence>
<evidence type="ECO:0000313" key="1">
    <source>
        <dbReference type="EMBL" id="MFD1190100.1"/>
    </source>
</evidence>
<dbReference type="RefSeq" id="WP_374348119.1">
    <property type="nucleotide sequence ID" value="NZ_JBHTLQ010000009.1"/>
</dbReference>
<accession>A0ABW3T368</accession>
<comment type="caution">
    <text evidence="1">The sequence shown here is derived from an EMBL/GenBank/DDBJ whole genome shotgun (WGS) entry which is preliminary data.</text>
</comment>
<reference evidence="2" key="1">
    <citation type="journal article" date="2019" name="Int. J. Syst. Evol. Microbiol.">
        <title>The Global Catalogue of Microorganisms (GCM) 10K type strain sequencing project: providing services to taxonomists for standard genome sequencing and annotation.</title>
        <authorList>
            <consortium name="The Broad Institute Genomics Platform"/>
            <consortium name="The Broad Institute Genome Sequencing Center for Infectious Disease"/>
            <person name="Wu L."/>
            <person name="Ma J."/>
        </authorList>
    </citation>
    <scope>NUCLEOTIDE SEQUENCE [LARGE SCALE GENOMIC DNA]</scope>
    <source>
        <strain evidence="2">CCUG 55074</strain>
    </source>
</reference>
<sequence>MASRSSDLSTLVQSLVDILGPYEEGLMVGERLHPDLANLRRAVSMSLAEAIYWIADGRHEQAAWRPDDARPGQG</sequence>
<organism evidence="1 2">
    <name type="scientific">Phenylobacterium conjunctum</name>
    <dbReference type="NCBI Taxonomy" id="1298959"/>
    <lineage>
        <taxon>Bacteria</taxon>
        <taxon>Pseudomonadati</taxon>
        <taxon>Pseudomonadota</taxon>
        <taxon>Alphaproteobacteria</taxon>
        <taxon>Caulobacterales</taxon>
        <taxon>Caulobacteraceae</taxon>
        <taxon>Phenylobacterium</taxon>
    </lineage>
</organism>
<gene>
    <name evidence="1" type="ORF">ACFQ27_05860</name>
</gene>
<name>A0ABW3T368_9CAUL</name>
<dbReference type="Proteomes" id="UP001597216">
    <property type="component" value="Unassembled WGS sequence"/>
</dbReference>
<proteinExistence type="predicted"/>